<comment type="pathway">
    <text evidence="2">Secondary metabolite biosynthesis.</text>
</comment>
<dbReference type="PRINTS" id="PR00463">
    <property type="entry name" value="EP450I"/>
</dbReference>
<evidence type="ECO:0000256" key="7">
    <source>
        <dbReference type="ARBA" id="ARBA00023004"/>
    </source>
</evidence>
<dbReference type="Proteomes" id="UP000559027">
    <property type="component" value="Unassembled WGS sequence"/>
</dbReference>
<comment type="cofactor">
    <cofactor evidence="1 9">
        <name>heme</name>
        <dbReference type="ChEBI" id="CHEBI:30413"/>
    </cofactor>
</comment>
<name>A0A8H5CWJ4_9AGAR</name>
<dbReference type="OrthoDB" id="1055148at2759"/>
<dbReference type="InterPro" id="IPR036396">
    <property type="entry name" value="Cyt_P450_sf"/>
</dbReference>
<dbReference type="AlphaFoldDB" id="A0A8H5CWJ4"/>
<dbReference type="Gene3D" id="1.10.630.10">
    <property type="entry name" value="Cytochrome P450"/>
    <property type="match status" value="1"/>
</dbReference>
<dbReference type="SUPFAM" id="SSF48264">
    <property type="entry name" value="Cytochrome P450"/>
    <property type="match status" value="1"/>
</dbReference>
<keyword evidence="11" id="KW-1133">Transmembrane helix</keyword>
<feature type="chain" id="PRO_5034323351" description="Cytochrome P450" evidence="12">
    <location>
        <begin position="26"/>
        <end position="519"/>
    </location>
</feature>
<evidence type="ECO:0000256" key="6">
    <source>
        <dbReference type="ARBA" id="ARBA00023002"/>
    </source>
</evidence>
<dbReference type="InterPro" id="IPR017972">
    <property type="entry name" value="Cyt_P450_CS"/>
</dbReference>
<keyword evidence="6 10" id="KW-0560">Oxidoreductase</keyword>
<dbReference type="EMBL" id="JAACJO010000017">
    <property type="protein sequence ID" value="KAF5349215.1"/>
    <property type="molecule type" value="Genomic_DNA"/>
</dbReference>
<evidence type="ECO:0000313" key="13">
    <source>
        <dbReference type="EMBL" id="KAF5349215.1"/>
    </source>
</evidence>
<evidence type="ECO:0000256" key="9">
    <source>
        <dbReference type="PIRSR" id="PIRSR602401-1"/>
    </source>
</evidence>
<feature type="signal peptide" evidence="12">
    <location>
        <begin position="1"/>
        <end position="25"/>
    </location>
</feature>
<feature type="binding site" description="axial binding residue" evidence="9">
    <location>
        <position position="448"/>
    </location>
    <ligand>
        <name>heme</name>
        <dbReference type="ChEBI" id="CHEBI:30413"/>
    </ligand>
    <ligandPart>
        <name>Fe</name>
        <dbReference type="ChEBI" id="CHEBI:18248"/>
    </ligandPart>
</feature>
<keyword evidence="11" id="KW-0472">Membrane</keyword>
<dbReference type="InterPro" id="IPR002401">
    <property type="entry name" value="Cyt_P450_E_grp-I"/>
</dbReference>
<keyword evidence="7 9" id="KW-0408">Iron</keyword>
<evidence type="ECO:0000256" key="12">
    <source>
        <dbReference type="SAM" id="SignalP"/>
    </source>
</evidence>
<reference evidence="13 14" key="1">
    <citation type="journal article" date="2020" name="ISME J.">
        <title>Uncovering the hidden diversity of litter-decomposition mechanisms in mushroom-forming fungi.</title>
        <authorList>
            <person name="Floudas D."/>
            <person name="Bentzer J."/>
            <person name="Ahren D."/>
            <person name="Johansson T."/>
            <person name="Persson P."/>
            <person name="Tunlid A."/>
        </authorList>
    </citation>
    <scope>NUCLEOTIDE SEQUENCE [LARGE SCALE GENOMIC DNA]</scope>
    <source>
        <strain evidence="13 14">CBS 146.42</strain>
    </source>
</reference>
<accession>A0A8H5CWJ4</accession>
<evidence type="ECO:0000256" key="5">
    <source>
        <dbReference type="ARBA" id="ARBA00022723"/>
    </source>
</evidence>
<dbReference type="PROSITE" id="PS00086">
    <property type="entry name" value="CYTOCHROME_P450"/>
    <property type="match status" value="1"/>
</dbReference>
<keyword evidence="5 9" id="KW-0479">Metal-binding</keyword>
<comment type="caution">
    <text evidence="13">The sequence shown here is derived from an EMBL/GenBank/DDBJ whole genome shotgun (WGS) entry which is preliminary data.</text>
</comment>
<evidence type="ECO:0000256" key="10">
    <source>
        <dbReference type="RuleBase" id="RU000461"/>
    </source>
</evidence>
<dbReference type="Pfam" id="PF00067">
    <property type="entry name" value="p450"/>
    <property type="match status" value="1"/>
</dbReference>
<organism evidence="13 14">
    <name type="scientific">Leucocoprinus leucothites</name>
    <dbReference type="NCBI Taxonomy" id="201217"/>
    <lineage>
        <taxon>Eukaryota</taxon>
        <taxon>Fungi</taxon>
        <taxon>Dikarya</taxon>
        <taxon>Basidiomycota</taxon>
        <taxon>Agaricomycotina</taxon>
        <taxon>Agaricomycetes</taxon>
        <taxon>Agaricomycetidae</taxon>
        <taxon>Agaricales</taxon>
        <taxon>Agaricineae</taxon>
        <taxon>Agaricaceae</taxon>
        <taxon>Leucocoprinus</taxon>
    </lineage>
</organism>
<keyword evidence="11" id="KW-0812">Transmembrane</keyword>
<sequence>MPAFILPFAVLIPLLVLWLQKSGNLAPLPPGPPRLPVLGNLFNAPKDYAWKTYLEWRKKYNSDILYLNVFGTHIVVLNSQETANDLLVKRSRLYSSRPSSYMASCLIECDWFLACMPYNDAWRVSRRLLAKYLSRSSAGLRTSVAGFADYEWQRPHVVKYTHYFLLDVLRKPNSFLEHIFRLTASVSVSSSHGLDISVEDDVHITLAKKAGDALKNALSPGRFWIDVLPLLKFAPEWVSFKQLARSWNEDVRRFLVVPFTHAKENLARNDCHQPEMPSIVSQELKKINPMDQRLLQEASAAVFVGTTGTTSAVLNVFFLAMTSYPDAQKRAQAELDSLLKKTGQQLPTHADLQHLPYCMAVVYEVLRWQVVGPIGLPHLSTAEDVYKGYRIPKGSVIIANIWAMMRDPVEFEDPSQFRPERFLNADGRLDVVEVKKIDPIFGFGRRACVGRSLALSILSYAVCCVLAVFDVQKKLDDQGEAIEPRIEFDSCITSSPLPFVCSIKPRSPEMEKTILELFK</sequence>
<keyword evidence="4 9" id="KW-0349">Heme</keyword>
<dbReference type="GO" id="GO:0005506">
    <property type="term" value="F:iron ion binding"/>
    <property type="evidence" value="ECO:0007669"/>
    <property type="project" value="InterPro"/>
</dbReference>
<evidence type="ECO:0000256" key="1">
    <source>
        <dbReference type="ARBA" id="ARBA00001971"/>
    </source>
</evidence>
<evidence type="ECO:0000256" key="11">
    <source>
        <dbReference type="SAM" id="Phobius"/>
    </source>
</evidence>
<evidence type="ECO:0008006" key="15">
    <source>
        <dbReference type="Google" id="ProtNLM"/>
    </source>
</evidence>
<proteinExistence type="inferred from homology"/>
<gene>
    <name evidence="13" type="ORF">D9756_009503</name>
</gene>
<dbReference type="PANTHER" id="PTHR46300">
    <property type="entry name" value="P450, PUTATIVE (EUROFUNG)-RELATED-RELATED"/>
    <property type="match status" value="1"/>
</dbReference>
<feature type="transmembrane region" description="Helical" evidence="11">
    <location>
        <begin position="449"/>
        <end position="469"/>
    </location>
</feature>
<comment type="similarity">
    <text evidence="3 10">Belongs to the cytochrome P450 family.</text>
</comment>
<dbReference type="InterPro" id="IPR001128">
    <property type="entry name" value="Cyt_P450"/>
</dbReference>
<dbReference type="CDD" id="cd11065">
    <property type="entry name" value="CYP64-like"/>
    <property type="match status" value="1"/>
</dbReference>
<dbReference type="PRINTS" id="PR00385">
    <property type="entry name" value="P450"/>
</dbReference>
<keyword evidence="14" id="KW-1185">Reference proteome</keyword>
<dbReference type="GO" id="GO:0004497">
    <property type="term" value="F:monooxygenase activity"/>
    <property type="evidence" value="ECO:0007669"/>
    <property type="project" value="UniProtKB-KW"/>
</dbReference>
<evidence type="ECO:0000256" key="3">
    <source>
        <dbReference type="ARBA" id="ARBA00010617"/>
    </source>
</evidence>
<dbReference type="InterPro" id="IPR050364">
    <property type="entry name" value="Cytochrome_P450_fung"/>
</dbReference>
<dbReference type="GO" id="GO:0016705">
    <property type="term" value="F:oxidoreductase activity, acting on paired donors, with incorporation or reduction of molecular oxygen"/>
    <property type="evidence" value="ECO:0007669"/>
    <property type="project" value="InterPro"/>
</dbReference>
<evidence type="ECO:0000256" key="4">
    <source>
        <dbReference type="ARBA" id="ARBA00022617"/>
    </source>
</evidence>
<evidence type="ECO:0000256" key="2">
    <source>
        <dbReference type="ARBA" id="ARBA00005179"/>
    </source>
</evidence>
<dbReference type="PANTHER" id="PTHR46300:SF7">
    <property type="entry name" value="P450, PUTATIVE (EUROFUNG)-RELATED"/>
    <property type="match status" value="1"/>
</dbReference>
<dbReference type="GO" id="GO:0020037">
    <property type="term" value="F:heme binding"/>
    <property type="evidence" value="ECO:0007669"/>
    <property type="project" value="InterPro"/>
</dbReference>
<keyword evidence="8 10" id="KW-0503">Monooxygenase</keyword>
<evidence type="ECO:0000313" key="14">
    <source>
        <dbReference type="Proteomes" id="UP000559027"/>
    </source>
</evidence>
<protein>
    <recommendedName>
        <fullName evidence="15">Cytochrome P450</fullName>
    </recommendedName>
</protein>
<keyword evidence="12" id="KW-0732">Signal</keyword>
<evidence type="ECO:0000256" key="8">
    <source>
        <dbReference type="ARBA" id="ARBA00023033"/>
    </source>
</evidence>